<dbReference type="InterPro" id="IPR000086">
    <property type="entry name" value="NUDIX_hydrolase_dom"/>
</dbReference>
<comment type="similarity">
    <text evidence="2">Belongs to the Nudix hydrolase family. NudF subfamily.</text>
</comment>
<sequence>MGLASVVVTPVFLYGPLADITVLQATLPGLVAAEARAEGVQICCDDAPLPLAGLRRGLGAVDGWLVSEPHTVELVTFIAEALGLGRSDVITVSQGGCPVAARVFPGRPGPMDWDGQDWSRRAAPILRYAVQEILSLRGRIAAQDLCAGLPMILSRASGRVAAQTPAPADVRSATEAATVQEIACEITHAGFFLGRAYTLRHPRFDGTPSDTLRREVFVATDAALVLPYDPVRDRVLLVEQFRMGPYGRGDPRPWMLEPVAGRIDGGENPEDAAHRECLEEAGLTLRALEKISQHYCTPGYSTEFFHLFLGICDLPDLEQGRGGLATEHEDIRTHVIDFAQAMALVQSGEANNGPLILCLLWLERERARLRASA</sequence>
<reference evidence="16 17" key="1">
    <citation type="submission" date="2017-03" db="EMBL/GenBank/DDBJ databases">
        <title>Genome Sequence of Roseovarius mucosus strain SMR3 Isolated from a culture of the Diatom Skeletonema marinoi.</title>
        <authorList>
            <person name="Topel M."/>
            <person name="Pinder M."/>
            <person name="Johansson O.N."/>
            <person name="Kourtchenko O."/>
            <person name="Godhe A."/>
            <person name="Clarke A.K."/>
        </authorList>
    </citation>
    <scope>NUCLEOTIDE SEQUENCE [LARGE SCALE GENOMIC DNA]</scope>
    <source>
        <strain evidence="16 17">SMR3</strain>
    </source>
</reference>
<feature type="domain" description="Nudix hydrolase" evidence="15">
    <location>
        <begin position="218"/>
        <end position="358"/>
    </location>
</feature>
<evidence type="ECO:0000256" key="4">
    <source>
        <dbReference type="ARBA" id="ARBA00013297"/>
    </source>
</evidence>
<dbReference type="GO" id="GO:0005829">
    <property type="term" value="C:cytosol"/>
    <property type="evidence" value="ECO:0007669"/>
    <property type="project" value="TreeGrafter"/>
</dbReference>
<dbReference type="CDD" id="cd24155">
    <property type="entry name" value="NUDIX_ADPRase"/>
    <property type="match status" value="1"/>
</dbReference>
<dbReference type="InterPro" id="IPR015797">
    <property type="entry name" value="NUDIX_hydrolase-like_dom_sf"/>
</dbReference>
<gene>
    <name evidence="16" type="primary">nudF</name>
    <name evidence="16" type="ORF">ROSMUCSMR3_00077</name>
</gene>
<evidence type="ECO:0000256" key="3">
    <source>
        <dbReference type="ARBA" id="ARBA00012453"/>
    </source>
</evidence>
<dbReference type="OrthoDB" id="5292471at2"/>
<protein>
    <recommendedName>
        <fullName evidence="4">ADP-ribose pyrophosphatase</fullName>
        <ecNumber evidence="3">3.6.1.13</ecNumber>
    </recommendedName>
    <alternativeName>
        <fullName evidence="9">ADP-ribose diphosphatase</fullName>
    </alternativeName>
    <alternativeName>
        <fullName evidence="11">ADP-ribose phosphohydrolase</fullName>
    </alternativeName>
    <alternativeName>
        <fullName evidence="10">Adenosine diphosphoribose pyrophosphatase</fullName>
    </alternativeName>
</protein>
<evidence type="ECO:0000313" key="16">
    <source>
        <dbReference type="EMBL" id="ARE81589.1"/>
    </source>
</evidence>
<evidence type="ECO:0000256" key="9">
    <source>
        <dbReference type="ARBA" id="ARBA00030162"/>
    </source>
</evidence>
<keyword evidence="7 13" id="KW-0460">Magnesium</keyword>
<dbReference type="EMBL" id="CP020474">
    <property type="protein sequence ID" value="ARE81589.1"/>
    <property type="molecule type" value="Genomic_DNA"/>
</dbReference>
<name>A0A1V0RIG8_9RHOB</name>
<dbReference type="GO" id="GO:0047631">
    <property type="term" value="F:ADP-ribose diphosphatase activity"/>
    <property type="evidence" value="ECO:0007669"/>
    <property type="project" value="UniProtKB-EC"/>
</dbReference>
<dbReference type="KEGG" id="rmm:ROSMUCSMR3_00077"/>
<dbReference type="InterPro" id="IPR004385">
    <property type="entry name" value="NDP_pyrophosphatase"/>
</dbReference>
<comment type="function">
    <text evidence="8">Acts on ADP-mannose and ADP-glucose as well as ADP-ribose. Prevents glycogen biosynthesis. The reaction catalyzed by this enzyme is a limiting step of the gluconeogenic process.</text>
</comment>
<evidence type="ECO:0000256" key="2">
    <source>
        <dbReference type="ARBA" id="ARBA00007482"/>
    </source>
</evidence>
<evidence type="ECO:0000256" key="6">
    <source>
        <dbReference type="ARBA" id="ARBA00022801"/>
    </source>
</evidence>
<dbReference type="PANTHER" id="PTHR11839:SF5">
    <property type="entry name" value="ADP-RIBOSE PYROPHOSPHATASE"/>
    <property type="match status" value="1"/>
</dbReference>
<feature type="binding site" evidence="13">
    <location>
        <position position="276"/>
    </location>
    <ligand>
        <name>Mg(2+)</name>
        <dbReference type="ChEBI" id="CHEBI:18420"/>
        <label>1</label>
    </ligand>
</feature>
<evidence type="ECO:0000256" key="10">
    <source>
        <dbReference type="ARBA" id="ARBA00030308"/>
    </source>
</evidence>
<dbReference type="NCBIfam" id="TIGR00052">
    <property type="entry name" value="nudix-type nucleoside diphosphatase, YffH/AdpP family"/>
    <property type="match status" value="1"/>
</dbReference>
<dbReference type="Gene3D" id="3.90.79.10">
    <property type="entry name" value="Nucleoside Triphosphate Pyrophosphohydrolase"/>
    <property type="match status" value="1"/>
</dbReference>
<organism evidence="16 17">
    <name type="scientific">Roseovarius mucosus</name>
    <dbReference type="NCBI Taxonomy" id="215743"/>
    <lineage>
        <taxon>Bacteria</taxon>
        <taxon>Pseudomonadati</taxon>
        <taxon>Pseudomonadota</taxon>
        <taxon>Alphaproteobacteria</taxon>
        <taxon>Rhodobacterales</taxon>
        <taxon>Roseobacteraceae</taxon>
        <taxon>Roseovarius</taxon>
    </lineage>
</organism>
<evidence type="ECO:0000256" key="11">
    <source>
        <dbReference type="ARBA" id="ARBA00033056"/>
    </source>
</evidence>
<dbReference type="GO" id="GO:0019693">
    <property type="term" value="P:ribose phosphate metabolic process"/>
    <property type="evidence" value="ECO:0007669"/>
    <property type="project" value="TreeGrafter"/>
</dbReference>
<keyword evidence="5 13" id="KW-0479">Metal-binding</keyword>
<dbReference type="GO" id="GO:0046872">
    <property type="term" value="F:metal ion binding"/>
    <property type="evidence" value="ECO:0007669"/>
    <property type="project" value="UniProtKB-KW"/>
</dbReference>
<evidence type="ECO:0000256" key="1">
    <source>
        <dbReference type="ARBA" id="ARBA00001946"/>
    </source>
</evidence>
<feature type="binding site" evidence="13">
    <location>
        <position position="280"/>
    </location>
    <ligand>
        <name>Mg(2+)</name>
        <dbReference type="ChEBI" id="CHEBI:18420"/>
        <label>1</label>
    </ligand>
</feature>
<keyword evidence="17" id="KW-1185">Reference proteome</keyword>
<dbReference type="RefSeq" id="WP_081506092.1">
    <property type="nucleotide sequence ID" value="NZ_CP020474.1"/>
</dbReference>
<feature type="binding site" evidence="13">
    <location>
        <position position="329"/>
    </location>
    <ligand>
        <name>Mg(2+)</name>
        <dbReference type="ChEBI" id="CHEBI:18420"/>
        <label>1</label>
    </ligand>
</feature>
<keyword evidence="6 16" id="KW-0378">Hydrolase</keyword>
<dbReference type="GO" id="GO:0019144">
    <property type="term" value="F:ADP-sugar diphosphatase activity"/>
    <property type="evidence" value="ECO:0007669"/>
    <property type="project" value="TreeGrafter"/>
</dbReference>
<comment type="catalytic activity">
    <reaction evidence="12">
        <text>ADP-D-ribose + H2O = D-ribose 5-phosphate + AMP + 2 H(+)</text>
        <dbReference type="Rhea" id="RHEA:10412"/>
        <dbReference type="ChEBI" id="CHEBI:15377"/>
        <dbReference type="ChEBI" id="CHEBI:15378"/>
        <dbReference type="ChEBI" id="CHEBI:57967"/>
        <dbReference type="ChEBI" id="CHEBI:78346"/>
        <dbReference type="ChEBI" id="CHEBI:456215"/>
        <dbReference type="EC" id="3.6.1.13"/>
    </reaction>
</comment>
<feature type="short sequence motif" description="Nudix box" evidence="14">
    <location>
        <begin position="261"/>
        <end position="283"/>
    </location>
</feature>
<evidence type="ECO:0000259" key="15">
    <source>
        <dbReference type="PROSITE" id="PS51462"/>
    </source>
</evidence>
<dbReference type="GO" id="GO:0006753">
    <property type="term" value="P:nucleoside phosphate metabolic process"/>
    <property type="evidence" value="ECO:0007669"/>
    <property type="project" value="TreeGrafter"/>
</dbReference>
<dbReference type="EC" id="3.6.1.13" evidence="3"/>
<dbReference type="PANTHER" id="PTHR11839">
    <property type="entry name" value="UDP/ADP-SUGAR PYROPHOSPHATASE"/>
    <property type="match status" value="1"/>
</dbReference>
<feature type="binding site" evidence="13">
    <location>
        <position position="260"/>
    </location>
    <ligand>
        <name>Mg(2+)</name>
        <dbReference type="ChEBI" id="CHEBI:18420"/>
        <label>1</label>
    </ligand>
</feature>
<evidence type="ECO:0000256" key="8">
    <source>
        <dbReference type="ARBA" id="ARBA00025164"/>
    </source>
</evidence>
<dbReference type="Pfam" id="PF00293">
    <property type="entry name" value="NUDIX"/>
    <property type="match status" value="1"/>
</dbReference>
<evidence type="ECO:0000256" key="7">
    <source>
        <dbReference type="ARBA" id="ARBA00022842"/>
    </source>
</evidence>
<evidence type="ECO:0000313" key="17">
    <source>
        <dbReference type="Proteomes" id="UP000192273"/>
    </source>
</evidence>
<dbReference type="PROSITE" id="PS51462">
    <property type="entry name" value="NUDIX"/>
    <property type="match status" value="1"/>
</dbReference>
<evidence type="ECO:0000256" key="13">
    <source>
        <dbReference type="PIRSR" id="PIRSR604385-2"/>
    </source>
</evidence>
<dbReference type="SUPFAM" id="SSF55811">
    <property type="entry name" value="Nudix"/>
    <property type="match status" value="1"/>
</dbReference>
<comment type="cofactor">
    <cofactor evidence="1 13">
        <name>Mg(2+)</name>
        <dbReference type="ChEBI" id="CHEBI:18420"/>
    </cofactor>
</comment>
<evidence type="ECO:0000256" key="12">
    <source>
        <dbReference type="ARBA" id="ARBA00049546"/>
    </source>
</evidence>
<dbReference type="Proteomes" id="UP000192273">
    <property type="component" value="Chromosome"/>
</dbReference>
<dbReference type="AlphaFoldDB" id="A0A1V0RIG8"/>
<proteinExistence type="inferred from homology"/>
<evidence type="ECO:0000256" key="5">
    <source>
        <dbReference type="ARBA" id="ARBA00022723"/>
    </source>
</evidence>
<evidence type="ECO:0000256" key="14">
    <source>
        <dbReference type="PIRSR" id="PIRSR604385-3"/>
    </source>
</evidence>
<accession>A0A1V0RIG8</accession>